<accession>A0A6J6GLP0</accession>
<dbReference type="AlphaFoldDB" id="A0A6J6GLP0"/>
<evidence type="ECO:0000313" key="2">
    <source>
        <dbReference type="EMBL" id="CAB4602271.1"/>
    </source>
</evidence>
<dbReference type="CDD" id="cd08946">
    <property type="entry name" value="SDR_e"/>
    <property type="match status" value="1"/>
</dbReference>
<reference evidence="2" key="1">
    <citation type="submission" date="2020-05" db="EMBL/GenBank/DDBJ databases">
        <authorList>
            <person name="Chiriac C."/>
            <person name="Salcher M."/>
            <person name="Ghai R."/>
            <person name="Kavagutti S V."/>
        </authorList>
    </citation>
    <scope>NUCLEOTIDE SEQUENCE</scope>
</reference>
<proteinExistence type="predicted"/>
<dbReference type="SUPFAM" id="SSF51735">
    <property type="entry name" value="NAD(P)-binding Rossmann-fold domains"/>
    <property type="match status" value="1"/>
</dbReference>
<dbReference type="InterPro" id="IPR036291">
    <property type="entry name" value="NAD(P)-bd_dom_sf"/>
</dbReference>
<dbReference type="InterPro" id="IPR001509">
    <property type="entry name" value="Epimerase_deHydtase"/>
</dbReference>
<dbReference type="Gene3D" id="3.40.50.720">
    <property type="entry name" value="NAD(P)-binding Rossmann-like Domain"/>
    <property type="match status" value="1"/>
</dbReference>
<evidence type="ECO:0000259" key="1">
    <source>
        <dbReference type="Pfam" id="PF01370"/>
    </source>
</evidence>
<feature type="domain" description="NAD-dependent epimerase/dehydratase" evidence="1">
    <location>
        <begin position="5"/>
        <end position="240"/>
    </location>
</feature>
<protein>
    <submittedName>
        <fullName evidence="2">Unannotated protein</fullName>
    </submittedName>
</protein>
<dbReference type="InterPro" id="IPR050177">
    <property type="entry name" value="Lipid_A_modif_metabolic_enz"/>
</dbReference>
<dbReference type="Pfam" id="PF01370">
    <property type="entry name" value="Epimerase"/>
    <property type="match status" value="1"/>
</dbReference>
<gene>
    <name evidence="2" type="ORF">UFOPK1826_00749</name>
</gene>
<name>A0A6J6GLP0_9ZZZZ</name>
<dbReference type="EMBL" id="CAEZUN010000079">
    <property type="protein sequence ID" value="CAB4602271.1"/>
    <property type="molecule type" value="Genomic_DNA"/>
</dbReference>
<organism evidence="2">
    <name type="scientific">freshwater metagenome</name>
    <dbReference type="NCBI Taxonomy" id="449393"/>
    <lineage>
        <taxon>unclassified sequences</taxon>
        <taxon>metagenomes</taxon>
        <taxon>ecological metagenomes</taxon>
    </lineage>
</organism>
<dbReference type="PANTHER" id="PTHR43245:SF23">
    <property type="entry name" value="NAD(P)-BINDING DOMAIN-CONTAINING PROTEIN"/>
    <property type="match status" value="1"/>
</dbReference>
<dbReference type="PANTHER" id="PTHR43245">
    <property type="entry name" value="BIFUNCTIONAL POLYMYXIN RESISTANCE PROTEIN ARNA"/>
    <property type="match status" value="1"/>
</dbReference>
<sequence length="319" mass="35718">MTKNVLLTGGFGTLGGRISADLSKNSEINLRLASRQKRQPPSWAPKAEVCLIDFENQNSIKQMLHEVTHVVHLAALNDYECRADPQHAQLVNVEYTRRIVEQASDIKNLRFIYLSTIQVYGNTLTGVVTEQSPTNPRDAYAQTHLDAEHIVEHAHNSQQLEGVRLRSANGFGAPMSPDAKIWQIIANDLCRQAVETKKLTLKSHGLQFRNFVPFTDVCSAVNHVLQLDKQQIADGLFNVGGRGSLQIIQMAELVAARCEIILGFIPKIEKPNETPDALPNAFEYSSAKLFATGLNLNWDIEKEIDSLLQSCKNWFKFQN</sequence>